<dbReference type="PROSITE" id="PS50059">
    <property type="entry name" value="FKBP_PPIASE"/>
    <property type="match status" value="2"/>
</dbReference>
<dbReference type="AlphaFoldDB" id="A0A7W5YDG0"/>
<sequence length="296" mass="30584">MRLLLLLVPLALLTACTGASAGDDLDLKVGGQFGAKPTIVFPDGKPSAELQIDQLTAGKGAKLGKDDVAIVQYTAHIWDGRENRLVDSSFNRGTPAAFPVGRLLPGLDKALQGRAVGSRVIAAIPPKDGFGANPPQGIGPDDDLFYVIDILGAHAKDAHASGIGALGGVRVSGAGRPKLVIPAGAAPRAFAAKVLARGEGPKTRAGQLLVTQHEGAVWGSRRVFDSTWKSGQPKAFKIGEGSVIKGWDRALVGVPTGSRVLMIVPPSHGYGATGHPQFGITATDTLVFVVDVLAAY</sequence>
<keyword evidence="7" id="KW-0732">Signal</keyword>
<dbReference type="InterPro" id="IPR046357">
    <property type="entry name" value="PPIase_dom_sf"/>
</dbReference>
<dbReference type="SUPFAM" id="SSF54534">
    <property type="entry name" value="FKBP-like"/>
    <property type="match status" value="2"/>
</dbReference>
<comment type="caution">
    <text evidence="9">The sequence shown here is derived from an EMBL/GenBank/DDBJ whole genome shotgun (WGS) entry which is preliminary data.</text>
</comment>
<organism evidence="9 10">
    <name type="scientific">Nonomuraea dietziae</name>
    <dbReference type="NCBI Taxonomy" id="65515"/>
    <lineage>
        <taxon>Bacteria</taxon>
        <taxon>Bacillati</taxon>
        <taxon>Actinomycetota</taxon>
        <taxon>Actinomycetes</taxon>
        <taxon>Streptosporangiales</taxon>
        <taxon>Streptosporangiaceae</taxon>
        <taxon>Nonomuraea</taxon>
    </lineage>
</organism>
<reference evidence="9 10" key="1">
    <citation type="submission" date="2020-08" db="EMBL/GenBank/DDBJ databases">
        <title>Sequencing the genomes of 1000 actinobacteria strains.</title>
        <authorList>
            <person name="Klenk H.-P."/>
        </authorList>
    </citation>
    <scope>NUCLEOTIDE SEQUENCE [LARGE SCALE GENOMIC DNA]</scope>
    <source>
        <strain evidence="9 10">DSM 44320</strain>
    </source>
</reference>
<evidence type="ECO:0000256" key="4">
    <source>
        <dbReference type="ARBA" id="ARBA00023235"/>
    </source>
</evidence>
<feature type="domain" description="PPIase FKBP-type" evidence="8">
    <location>
        <begin position="66"/>
        <end position="154"/>
    </location>
</feature>
<keyword evidence="3 5" id="KW-0697">Rotamase</keyword>
<dbReference type="PANTHER" id="PTHR43811">
    <property type="entry name" value="FKBP-TYPE PEPTIDYL-PROLYL CIS-TRANS ISOMERASE FKPA"/>
    <property type="match status" value="1"/>
</dbReference>
<evidence type="ECO:0000256" key="5">
    <source>
        <dbReference type="PROSITE-ProRule" id="PRU00277"/>
    </source>
</evidence>
<dbReference type="PROSITE" id="PS51257">
    <property type="entry name" value="PROKAR_LIPOPROTEIN"/>
    <property type="match status" value="1"/>
</dbReference>
<dbReference type="PANTHER" id="PTHR43811:SF19">
    <property type="entry name" value="39 KDA FK506-BINDING NUCLEAR PROTEIN"/>
    <property type="match status" value="1"/>
</dbReference>
<dbReference type="EC" id="5.2.1.8" evidence="6"/>
<feature type="domain" description="PPIase FKBP-type" evidence="8">
    <location>
        <begin position="206"/>
        <end position="296"/>
    </location>
</feature>
<dbReference type="InterPro" id="IPR001179">
    <property type="entry name" value="PPIase_FKBP_dom"/>
</dbReference>
<dbReference type="Gene3D" id="3.10.50.40">
    <property type="match status" value="2"/>
</dbReference>
<accession>A0A7W5YDG0</accession>
<evidence type="ECO:0000313" key="10">
    <source>
        <dbReference type="Proteomes" id="UP000579945"/>
    </source>
</evidence>
<dbReference type="RefSeq" id="WP_183661648.1">
    <property type="nucleotide sequence ID" value="NZ_BAAAXX010000017.1"/>
</dbReference>
<dbReference type="EMBL" id="JACIBV010000002">
    <property type="protein sequence ID" value="MBB3733401.1"/>
    <property type="molecule type" value="Genomic_DNA"/>
</dbReference>
<evidence type="ECO:0000256" key="3">
    <source>
        <dbReference type="ARBA" id="ARBA00023110"/>
    </source>
</evidence>
<evidence type="ECO:0000256" key="2">
    <source>
        <dbReference type="ARBA" id="ARBA00006577"/>
    </source>
</evidence>
<keyword evidence="4 5" id="KW-0413">Isomerase</keyword>
<gene>
    <name evidence="9" type="ORF">FHR33_009348</name>
</gene>
<protein>
    <recommendedName>
        <fullName evidence="6">Peptidyl-prolyl cis-trans isomerase</fullName>
        <ecNumber evidence="6">5.2.1.8</ecNumber>
    </recommendedName>
</protein>
<dbReference type="Proteomes" id="UP000579945">
    <property type="component" value="Unassembled WGS sequence"/>
</dbReference>
<evidence type="ECO:0000256" key="1">
    <source>
        <dbReference type="ARBA" id="ARBA00000971"/>
    </source>
</evidence>
<dbReference type="GeneID" id="95395351"/>
<comment type="catalytic activity">
    <reaction evidence="1 5 6">
        <text>[protein]-peptidylproline (omega=180) = [protein]-peptidylproline (omega=0)</text>
        <dbReference type="Rhea" id="RHEA:16237"/>
        <dbReference type="Rhea" id="RHEA-COMP:10747"/>
        <dbReference type="Rhea" id="RHEA-COMP:10748"/>
        <dbReference type="ChEBI" id="CHEBI:83833"/>
        <dbReference type="ChEBI" id="CHEBI:83834"/>
        <dbReference type="EC" id="5.2.1.8"/>
    </reaction>
</comment>
<evidence type="ECO:0000259" key="8">
    <source>
        <dbReference type="PROSITE" id="PS50059"/>
    </source>
</evidence>
<feature type="signal peptide" evidence="7">
    <location>
        <begin position="1"/>
        <end position="21"/>
    </location>
</feature>
<evidence type="ECO:0000256" key="6">
    <source>
        <dbReference type="RuleBase" id="RU003915"/>
    </source>
</evidence>
<dbReference type="GO" id="GO:0003755">
    <property type="term" value="F:peptidyl-prolyl cis-trans isomerase activity"/>
    <property type="evidence" value="ECO:0007669"/>
    <property type="project" value="UniProtKB-UniRule"/>
</dbReference>
<name>A0A7W5YDG0_9ACTN</name>
<evidence type="ECO:0000313" key="9">
    <source>
        <dbReference type="EMBL" id="MBB3733401.1"/>
    </source>
</evidence>
<comment type="similarity">
    <text evidence="2 6">Belongs to the FKBP-type PPIase family.</text>
</comment>
<evidence type="ECO:0000256" key="7">
    <source>
        <dbReference type="SAM" id="SignalP"/>
    </source>
</evidence>
<dbReference type="Pfam" id="PF00254">
    <property type="entry name" value="FKBP_C"/>
    <property type="match status" value="2"/>
</dbReference>
<proteinExistence type="inferred from homology"/>
<keyword evidence="10" id="KW-1185">Reference proteome</keyword>
<feature type="chain" id="PRO_5030908797" description="Peptidyl-prolyl cis-trans isomerase" evidence="7">
    <location>
        <begin position="22"/>
        <end position="296"/>
    </location>
</feature>